<sequence>MLEGRARVCFWFATAVSRGQVQRRRSQAMSFLRNIRNNLTGSDRSTVRTPSKPVKPARSSLGSTLNRNGDSDYGTTRRNSGVNGNRRSSTAATSTLRREDKYGKENPAPIIVYVDKYETVKKPAGILRNNTFTKGDREQGGRRQSAAITRSDTFTIQESEDEKQKTSTYTRKKKGKEKSQENLYESRENDQEDPEKLPVVFDSRTYRKKSLKSSKPVQKVESFIKRVEKSLFKHDSKKNARKDSNSSEGSYVPKFRDIGINCKLDDEERMKTTRKKRGSRDSLLDTTNLEHSSSSQRSYRERSTTPQVKPRDRSTSPTKRYATFDRKETRFERDSSPVPPEKPKRTHGRERSISPFETLELKSKSADNSYLKARQKEIEMGYSQVNKKPSLTSTPDRNKSILVNTTRSERYDPDRNRNYTTVTTTTHRVEFDRSSAPFRADTYNTLREEYEQANRKPVGIASPRLNSDRPKERSASPTKQTRKDSAELPKYTFGTNLQERRSRFQEFQKSFKKMDGDEVQVQQSFFVPI</sequence>
<feature type="compositionally biased region" description="Basic and acidic residues" evidence="1">
    <location>
        <begin position="322"/>
        <end position="335"/>
    </location>
</feature>
<proteinExistence type="predicted"/>
<dbReference type="EMBL" id="HBUE01129837">
    <property type="protein sequence ID" value="CAG6495848.1"/>
    <property type="molecule type" value="Transcribed_RNA"/>
</dbReference>
<feature type="compositionally biased region" description="Basic and acidic residues" evidence="1">
    <location>
        <begin position="177"/>
        <end position="189"/>
    </location>
</feature>
<organism evidence="2">
    <name type="scientific">Culex pipiens</name>
    <name type="common">House mosquito</name>
    <dbReference type="NCBI Taxonomy" id="7175"/>
    <lineage>
        <taxon>Eukaryota</taxon>
        <taxon>Metazoa</taxon>
        <taxon>Ecdysozoa</taxon>
        <taxon>Arthropoda</taxon>
        <taxon>Hexapoda</taxon>
        <taxon>Insecta</taxon>
        <taxon>Pterygota</taxon>
        <taxon>Neoptera</taxon>
        <taxon>Endopterygota</taxon>
        <taxon>Diptera</taxon>
        <taxon>Nematocera</taxon>
        <taxon>Culicoidea</taxon>
        <taxon>Culicidae</taxon>
        <taxon>Culicinae</taxon>
        <taxon>Culicini</taxon>
        <taxon>Culex</taxon>
        <taxon>Culex</taxon>
    </lineage>
</organism>
<feature type="compositionally biased region" description="Polar residues" evidence="1">
    <location>
        <begin position="146"/>
        <end position="157"/>
    </location>
</feature>
<evidence type="ECO:0000256" key="1">
    <source>
        <dbReference type="SAM" id="MobiDB-lite"/>
    </source>
</evidence>
<feature type="region of interest" description="Disordered" evidence="1">
    <location>
        <begin position="130"/>
        <end position="197"/>
    </location>
</feature>
<feature type="compositionally biased region" description="Basic and acidic residues" evidence="1">
    <location>
        <begin position="298"/>
        <end position="314"/>
    </location>
</feature>
<reference evidence="2" key="1">
    <citation type="submission" date="2021-05" db="EMBL/GenBank/DDBJ databases">
        <authorList>
            <person name="Alioto T."/>
            <person name="Alioto T."/>
            <person name="Gomez Garrido J."/>
        </authorList>
    </citation>
    <scope>NUCLEOTIDE SEQUENCE</scope>
</reference>
<accession>A0A8D8CLB3</accession>
<dbReference type="EMBL" id="HBUE01129838">
    <property type="protein sequence ID" value="CAG6495849.1"/>
    <property type="molecule type" value="Transcribed_RNA"/>
</dbReference>
<feature type="region of interest" description="Disordered" evidence="1">
    <location>
        <begin position="266"/>
        <end position="357"/>
    </location>
</feature>
<evidence type="ECO:0000313" key="2">
    <source>
        <dbReference type="EMBL" id="CAG6495848.1"/>
    </source>
</evidence>
<name>A0A8D8CLB3_CULPI</name>
<dbReference type="AlphaFoldDB" id="A0A8D8CLB3"/>
<feature type="compositionally biased region" description="Polar residues" evidence="1">
    <location>
        <begin position="36"/>
        <end position="49"/>
    </location>
</feature>
<feature type="region of interest" description="Disordered" evidence="1">
    <location>
        <begin position="449"/>
        <end position="499"/>
    </location>
</feature>
<feature type="compositionally biased region" description="Low complexity" evidence="1">
    <location>
        <begin position="74"/>
        <end position="90"/>
    </location>
</feature>
<feature type="region of interest" description="Disordered" evidence="1">
    <location>
        <begin position="36"/>
        <end position="102"/>
    </location>
</feature>
<protein>
    <submittedName>
        <fullName evidence="2">(northern house mosquito) hypothetical protein</fullName>
    </submittedName>
</protein>